<dbReference type="Proteomes" id="UP000110630">
    <property type="component" value="Genome"/>
</dbReference>
<dbReference type="EMBL" id="KM280937">
    <property type="protein sequence ID" value="AKB96255.1"/>
    <property type="molecule type" value="Viral_cRNA"/>
</dbReference>
<dbReference type="EMBL" id="MK896603">
    <property type="protein sequence ID" value="QLA46979.1"/>
    <property type="molecule type" value="Viral_cRNA"/>
</dbReference>
<accession>A0A0H3VFU2</accession>
<evidence type="ECO:0000313" key="2">
    <source>
        <dbReference type="EMBL" id="AKB96255.1"/>
    </source>
</evidence>
<evidence type="ECO:0000313" key="3">
    <source>
        <dbReference type="EMBL" id="QLA46979.1"/>
    </source>
</evidence>
<organism evidence="2 4">
    <name type="scientific">Bruconha virus</name>
    <dbReference type="NCBI Taxonomy" id="348014"/>
    <lineage>
        <taxon>Viruses</taxon>
        <taxon>Riboviria</taxon>
        <taxon>Orthornavirae</taxon>
        <taxon>Negarnaviricota</taxon>
        <taxon>Polyploviricotina</taxon>
        <taxon>Bunyaviricetes</taxon>
        <taxon>Elliovirales</taxon>
        <taxon>Peribunyaviridae</taxon>
        <taxon>Orthobunyavirus</taxon>
        <taxon>Orthobunyavirus bruconhaense</taxon>
    </lineage>
</organism>
<dbReference type="GeneID" id="80549483"/>
<dbReference type="RefSeq" id="YP_010839618.1">
    <property type="nucleotide sequence ID" value="NC_077982.1"/>
</dbReference>
<keyword evidence="4" id="KW-1185">Reference proteome</keyword>
<dbReference type="KEGG" id="vg:80549483"/>
<evidence type="ECO:0000256" key="1">
    <source>
        <dbReference type="ARBA" id="ARBA00014100"/>
    </source>
</evidence>
<dbReference type="Pfam" id="PF01104">
    <property type="entry name" value="Bunya_NS-S"/>
    <property type="match status" value="1"/>
</dbReference>
<reference evidence="2 4" key="1">
    <citation type="journal article" date="2015" name="Emerg. Infect. Dis.">
        <title>Itaya virus, a Novel Orthobunyavirus Associated with Human Febrile Illness, Peru.</title>
        <authorList>
            <person name="Hontz R.D."/>
            <person name="Guevara C."/>
            <person name="Halsey E.S."/>
            <person name="Silvas J."/>
            <person name="Santiago F.W."/>
            <person name="Widen S.G."/>
            <person name="Wood T.G."/>
            <person name="Casanova W."/>
            <person name="Vasilakis N."/>
            <person name="Watts D.M."/>
            <person name="Kochel T.J."/>
            <person name="Ebihara H."/>
            <person name="Aguilar P.V."/>
        </authorList>
    </citation>
    <scope>NUCLEOTIDE SEQUENCE [LARGE SCALE GENOMIC DNA]</scope>
    <source>
        <strain evidence="2">77V74814</strain>
    </source>
</reference>
<reference evidence="3" key="2">
    <citation type="submission" date="2019-05" db="EMBL/GenBank/DDBJ databases">
        <title>Genomic Characterization of 104 Bunyaviruses in the Families Peribunyaviridae, Nairoviridae, and Phenuiviridae.</title>
        <authorList>
            <person name="Kapuscinski M."/>
            <person name="Bergren N."/>
            <person name="Russell B."/>
            <person name="Lee J."/>
            <person name="Borland E."/>
            <person name="King D."/>
            <person name="Burkhalter K."/>
            <person name="Stenglein M."/>
            <person name="Kading R."/>
        </authorList>
    </citation>
    <scope>NUCLEOTIDE SEQUENCE</scope>
    <source>
        <strain evidence="3">77V14676</strain>
    </source>
</reference>
<name>A0A0H3VFU2_9VIRU</name>
<evidence type="ECO:0000313" key="4">
    <source>
        <dbReference type="Proteomes" id="UP000110630"/>
    </source>
</evidence>
<dbReference type="GO" id="GO:0016032">
    <property type="term" value="P:viral process"/>
    <property type="evidence" value="ECO:0007669"/>
    <property type="project" value="InterPro"/>
</dbReference>
<sequence>MSIELISEVNNQRCQCLLLNLRMRTGDQLPLLLILNRHTMNLLATTGRASTSIMLGFSSSARMRLSRNCVRVLQRSLCLNLALGRYRLLIIITPEMHRTQLQIVI</sequence>
<proteinExistence type="predicted"/>
<dbReference type="InterPro" id="IPR000797">
    <property type="entry name" value="Bunya_NSs"/>
</dbReference>
<protein>
    <recommendedName>
        <fullName evidence="1">Non-structural protein NS-S</fullName>
    </recommendedName>
</protein>